<evidence type="ECO:0000313" key="3">
    <source>
        <dbReference type="EMBL" id="HIV38672.1"/>
    </source>
</evidence>
<dbReference type="CDD" id="cd00371">
    <property type="entry name" value="HMA"/>
    <property type="match status" value="1"/>
</dbReference>
<dbReference type="PROSITE" id="PS50846">
    <property type="entry name" value="HMA_2"/>
    <property type="match status" value="1"/>
</dbReference>
<accession>A0A9D1TFS5</accession>
<dbReference type="PROSITE" id="PS01047">
    <property type="entry name" value="HMA_1"/>
    <property type="match status" value="1"/>
</dbReference>
<gene>
    <name evidence="3" type="ORF">H9747_06680</name>
</gene>
<evidence type="ECO:0000259" key="2">
    <source>
        <dbReference type="PROSITE" id="PS50846"/>
    </source>
</evidence>
<dbReference type="InterPro" id="IPR036163">
    <property type="entry name" value="HMA_dom_sf"/>
</dbReference>
<dbReference type="Proteomes" id="UP000886814">
    <property type="component" value="Unassembled WGS sequence"/>
</dbReference>
<dbReference type="AlphaFoldDB" id="A0A9D1TFS5"/>
<dbReference type="EMBL" id="DXIQ01000039">
    <property type="protein sequence ID" value="HIV38672.1"/>
    <property type="molecule type" value="Genomic_DNA"/>
</dbReference>
<dbReference type="SUPFAM" id="SSF55008">
    <property type="entry name" value="HMA, heavy metal-associated domain"/>
    <property type="match status" value="1"/>
</dbReference>
<dbReference type="InterPro" id="IPR017969">
    <property type="entry name" value="Heavy-metal-associated_CS"/>
</dbReference>
<evidence type="ECO:0000256" key="1">
    <source>
        <dbReference type="ARBA" id="ARBA00022723"/>
    </source>
</evidence>
<reference evidence="3" key="2">
    <citation type="submission" date="2021-04" db="EMBL/GenBank/DDBJ databases">
        <authorList>
            <person name="Gilroy R."/>
        </authorList>
    </citation>
    <scope>NUCLEOTIDE SEQUENCE</scope>
    <source>
        <strain evidence="3">CHK195-9823</strain>
    </source>
</reference>
<sequence>MTDAVILVILVIALIFGVKGTVKHFKGEGACCGGGSGTVKAKRKSLKNPKLGEKTIQIEGMHCDHCRQSVMSELNKIDGVAAKVDLKKNRAVVSYDRPVKEEDLRQAVERAGFKVSSIA</sequence>
<dbReference type="Pfam" id="PF00403">
    <property type="entry name" value="HMA"/>
    <property type="match status" value="1"/>
</dbReference>
<organism evidence="3 4">
    <name type="scientific">Candidatus Blautia stercorigallinarum</name>
    <dbReference type="NCBI Taxonomy" id="2838501"/>
    <lineage>
        <taxon>Bacteria</taxon>
        <taxon>Bacillati</taxon>
        <taxon>Bacillota</taxon>
        <taxon>Clostridia</taxon>
        <taxon>Lachnospirales</taxon>
        <taxon>Lachnospiraceae</taxon>
        <taxon>Blautia</taxon>
    </lineage>
</organism>
<keyword evidence="1" id="KW-0479">Metal-binding</keyword>
<feature type="domain" description="HMA" evidence="2">
    <location>
        <begin position="52"/>
        <end position="116"/>
    </location>
</feature>
<evidence type="ECO:0000313" key="4">
    <source>
        <dbReference type="Proteomes" id="UP000886814"/>
    </source>
</evidence>
<proteinExistence type="predicted"/>
<reference evidence="3" key="1">
    <citation type="journal article" date="2021" name="PeerJ">
        <title>Extensive microbial diversity within the chicken gut microbiome revealed by metagenomics and culture.</title>
        <authorList>
            <person name="Gilroy R."/>
            <person name="Ravi A."/>
            <person name="Getino M."/>
            <person name="Pursley I."/>
            <person name="Horton D.L."/>
            <person name="Alikhan N.F."/>
            <person name="Baker D."/>
            <person name="Gharbi K."/>
            <person name="Hall N."/>
            <person name="Watson M."/>
            <person name="Adriaenssens E.M."/>
            <person name="Foster-Nyarko E."/>
            <person name="Jarju S."/>
            <person name="Secka A."/>
            <person name="Antonio M."/>
            <person name="Oren A."/>
            <person name="Chaudhuri R.R."/>
            <person name="La Ragione R."/>
            <person name="Hildebrand F."/>
            <person name="Pallen M.J."/>
        </authorList>
    </citation>
    <scope>NUCLEOTIDE SEQUENCE</scope>
    <source>
        <strain evidence="3">CHK195-9823</strain>
    </source>
</reference>
<comment type="caution">
    <text evidence="3">The sequence shown here is derived from an EMBL/GenBank/DDBJ whole genome shotgun (WGS) entry which is preliminary data.</text>
</comment>
<name>A0A9D1TFS5_9FIRM</name>
<dbReference type="InterPro" id="IPR006121">
    <property type="entry name" value="HMA_dom"/>
</dbReference>
<dbReference type="Gene3D" id="3.30.70.100">
    <property type="match status" value="1"/>
</dbReference>
<dbReference type="FunFam" id="3.30.70.100:FF:000001">
    <property type="entry name" value="ATPase copper transporting beta"/>
    <property type="match status" value="1"/>
</dbReference>
<dbReference type="GO" id="GO:0046872">
    <property type="term" value="F:metal ion binding"/>
    <property type="evidence" value="ECO:0007669"/>
    <property type="project" value="UniProtKB-KW"/>
</dbReference>
<protein>
    <submittedName>
        <fullName evidence="3">Heavy-metal-associated domain-containing protein</fullName>
    </submittedName>
</protein>